<keyword evidence="2" id="KW-1185">Reference proteome</keyword>
<dbReference type="HOGENOM" id="CLU_2792453_0_0_9"/>
<accession>D1PM31</accession>
<dbReference type="EMBL" id="ACBY02000023">
    <property type="protein sequence ID" value="EFB75616.1"/>
    <property type="molecule type" value="Genomic_DNA"/>
</dbReference>
<dbReference type="Proteomes" id="UP000003438">
    <property type="component" value="Unassembled WGS sequence"/>
</dbReference>
<reference evidence="1" key="1">
    <citation type="submission" date="2009-12" db="EMBL/GenBank/DDBJ databases">
        <authorList>
            <person name="Weinstock G."/>
            <person name="Sodergren E."/>
            <person name="Clifton S."/>
            <person name="Fulton L."/>
            <person name="Fulton B."/>
            <person name="Courtney L."/>
            <person name="Fronick C."/>
            <person name="Harrison M."/>
            <person name="Strong C."/>
            <person name="Farmer C."/>
            <person name="Delahaunty K."/>
            <person name="Markovic C."/>
            <person name="Hall O."/>
            <person name="Minx P."/>
            <person name="Tomlinson C."/>
            <person name="Mitreva M."/>
            <person name="Nelson J."/>
            <person name="Hou S."/>
            <person name="Wollam A."/>
            <person name="Pepin K.H."/>
            <person name="Johnson M."/>
            <person name="Bhonagiri V."/>
            <person name="Nash W.E."/>
            <person name="Warren W."/>
            <person name="Chinwalla A."/>
            <person name="Mardis E.R."/>
            <person name="Wilson R.K."/>
        </authorList>
    </citation>
    <scope>NUCLEOTIDE SEQUENCE [LARGE SCALE GENOMIC DNA]</scope>
    <source>
        <strain evidence="1">DSM 15176</strain>
    </source>
</reference>
<name>D1PM31_9FIRM</name>
<evidence type="ECO:0000313" key="1">
    <source>
        <dbReference type="EMBL" id="EFB75616.1"/>
    </source>
</evidence>
<comment type="caution">
    <text evidence="1">The sequence shown here is derived from an EMBL/GenBank/DDBJ whole genome shotgun (WGS) entry which is preliminary data.</text>
</comment>
<gene>
    <name evidence="1" type="ORF">SUBVAR_05388</name>
</gene>
<evidence type="ECO:0000313" key="2">
    <source>
        <dbReference type="Proteomes" id="UP000003438"/>
    </source>
</evidence>
<organism evidence="1 2">
    <name type="scientific">Subdoligranulum variabile DSM 15176</name>
    <dbReference type="NCBI Taxonomy" id="411471"/>
    <lineage>
        <taxon>Bacteria</taxon>
        <taxon>Bacillati</taxon>
        <taxon>Bacillota</taxon>
        <taxon>Clostridia</taxon>
        <taxon>Eubacteriales</taxon>
        <taxon>Oscillospiraceae</taxon>
        <taxon>Subdoligranulum</taxon>
    </lineage>
</organism>
<proteinExistence type="predicted"/>
<dbReference type="AlphaFoldDB" id="D1PM31"/>
<protein>
    <submittedName>
        <fullName evidence="1">Uncharacterized protein</fullName>
    </submittedName>
</protein>
<sequence length="68" mass="7963">MYHKTDFYIFGMERFFGSRIEYVLNSAKYPDFEGAVFASKIHNFRAFLLNLALTKQKILKDGIVHDAQ</sequence>
<dbReference type="STRING" id="411471.SUBVAR_05388"/>